<dbReference type="EMBL" id="MT880588">
    <property type="protein sequence ID" value="QQY98175.1"/>
    <property type="molecule type" value="Genomic_DNA"/>
</dbReference>
<dbReference type="PANTHER" id="PTHR36181">
    <property type="entry name" value="INTRON-ENCODED ENDONUCLEASE AI3-RELATED"/>
    <property type="match status" value="1"/>
</dbReference>
<geneLocation type="mitochondrion" evidence="2"/>
<keyword evidence="2" id="KW-0255">Endonuclease</keyword>
<dbReference type="PANTHER" id="PTHR36181:SF4">
    <property type="entry name" value="LAGLIDADG ENDONUCLEASE"/>
    <property type="match status" value="1"/>
</dbReference>
<accession>A0A7U1BEZ7</accession>
<dbReference type="InterPro" id="IPR027434">
    <property type="entry name" value="Homing_endonucl"/>
</dbReference>
<evidence type="ECO:0000313" key="2">
    <source>
        <dbReference type="EMBL" id="QQY98175.1"/>
    </source>
</evidence>
<dbReference type="GeneID" id="65320103"/>
<dbReference type="RefSeq" id="YP_010119140.1">
    <property type="nucleotide sequence ID" value="NC_056146.1"/>
</dbReference>
<dbReference type="SUPFAM" id="SSF55608">
    <property type="entry name" value="Homing endonucleases"/>
    <property type="match status" value="1"/>
</dbReference>
<dbReference type="InterPro" id="IPR051289">
    <property type="entry name" value="LAGLIDADG_Endonuclease"/>
</dbReference>
<feature type="domain" description="Homing endonuclease LAGLIDADG" evidence="1">
    <location>
        <begin position="23"/>
        <end position="75"/>
    </location>
</feature>
<evidence type="ECO:0000259" key="1">
    <source>
        <dbReference type="Pfam" id="PF00961"/>
    </source>
</evidence>
<reference evidence="2" key="1">
    <citation type="submission" date="2020-08" db="EMBL/GenBank/DDBJ databases">
        <title>Mitochondrial genome sequences of powdery mildew pathogens.</title>
        <authorList>
            <person name="Zaccaron A."/>
            <person name="Stergiopoulos I."/>
        </authorList>
    </citation>
    <scope>NUCLEOTIDE SEQUENCE</scope>
    <source>
        <strain evidence="2">C</strain>
    </source>
</reference>
<organism evidence="2">
    <name type="scientific">Uncinula necator</name>
    <name type="common">Grape powdery mildew</name>
    <dbReference type="NCBI Taxonomy" id="52586"/>
    <lineage>
        <taxon>Eukaryota</taxon>
        <taxon>Fungi</taxon>
        <taxon>Dikarya</taxon>
        <taxon>Ascomycota</taxon>
        <taxon>Pezizomycotina</taxon>
        <taxon>Leotiomycetes</taxon>
        <taxon>Erysiphales</taxon>
        <taxon>Erysiphaceae</taxon>
        <taxon>Erysiphe</taxon>
    </lineage>
</organism>
<sequence>MTKGQAGFSVFSSSTNELNPYYITGFTDGEGCFFVGVSPDSKSKTGYRVKANFQIGLHLKDLALLEQIQLFFGGGGGR</sequence>
<proteinExistence type="predicted"/>
<protein>
    <submittedName>
        <fullName evidence="2">LAGLIDADG endonuclease domain-containing protein</fullName>
    </submittedName>
</protein>
<dbReference type="GO" id="GO:0005739">
    <property type="term" value="C:mitochondrion"/>
    <property type="evidence" value="ECO:0007669"/>
    <property type="project" value="UniProtKB-ARBA"/>
</dbReference>
<name>A0A7U1BEZ7_UNCNE</name>
<keyword evidence="2" id="KW-0378">Hydrolase</keyword>
<dbReference type="Pfam" id="PF00961">
    <property type="entry name" value="LAGLIDADG_1"/>
    <property type="match status" value="1"/>
</dbReference>
<dbReference type="GO" id="GO:0004519">
    <property type="term" value="F:endonuclease activity"/>
    <property type="evidence" value="ECO:0007669"/>
    <property type="project" value="UniProtKB-KW"/>
</dbReference>
<dbReference type="Gene3D" id="3.10.28.10">
    <property type="entry name" value="Homing endonucleases"/>
    <property type="match status" value="1"/>
</dbReference>
<dbReference type="InterPro" id="IPR004860">
    <property type="entry name" value="LAGLIDADG_dom"/>
</dbReference>
<keyword evidence="2" id="KW-0496">Mitochondrion</keyword>
<gene>
    <name evidence="2" type="primary">cox3-i2</name>
</gene>
<dbReference type="AlphaFoldDB" id="A0A7U1BEZ7"/>
<keyword evidence="2" id="KW-0540">Nuclease</keyword>